<dbReference type="PANTHER" id="PTHR40277">
    <property type="entry name" value="BLL5419 PROTEIN"/>
    <property type="match status" value="1"/>
</dbReference>
<feature type="transmembrane region" description="Helical" evidence="6">
    <location>
        <begin position="41"/>
        <end position="64"/>
    </location>
</feature>
<comment type="subcellular location">
    <subcellularLocation>
        <location evidence="1">Cell membrane</location>
        <topology evidence="1">Multi-pass membrane protein</topology>
    </subcellularLocation>
</comment>
<dbReference type="PANTHER" id="PTHR40277:SF1">
    <property type="entry name" value="BLL5419 PROTEIN"/>
    <property type="match status" value="1"/>
</dbReference>
<gene>
    <name evidence="7" type="ORF">BGE01nite_35120</name>
</gene>
<dbReference type="Pfam" id="PF03706">
    <property type="entry name" value="LPG_synthase_TM"/>
    <property type="match status" value="1"/>
</dbReference>
<feature type="transmembrane region" description="Helical" evidence="6">
    <location>
        <begin position="115"/>
        <end position="137"/>
    </location>
</feature>
<comment type="caution">
    <text evidence="7">The sequence shown here is derived from an EMBL/GenBank/DDBJ whole genome shotgun (WGS) entry which is preliminary data.</text>
</comment>
<dbReference type="GO" id="GO:0005886">
    <property type="term" value="C:plasma membrane"/>
    <property type="evidence" value="ECO:0007669"/>
    <property type="project" value="UniProtKB-SubCell"/>
</dbReference>
<protein>
    <recommendedName>
        <fullName evidence="9">Flippase-like domain-containing protein</fullName>
    </recommendedName>
</protein>
<feature type="transmembrane region" description="Helical" evidence="6">
    <location>
        <begin position="280"/>
        <end position="304"/>
    </location>
</feature>
<feature type="transmembrane region" description="Helical" evidence="6">
    <location>
        <begin position="238"/>
        <end position="260"/>
    </location>
</feature>
<dbReference type="RefSeq" id="WP_146851964.1">
    <property type="nucleotide sequence ID" value="NZ_BKAG01000026.1"/>
</dbReference>
<evidence type="ECO:0000256" key="5">
    <source>
        <dbReference type="ARBA" id="ARBA00023136"/>
    </source>
</evidence>
<proteinExistence type="predicted"/>
<evidence type="ECO:0000256" key="1">
    <source>
        <dbReference type="ARBA" id="ARBA00004651"/>
    </source>
</evidence>
<dbReference type="AlphaFoldDB" id="A0A512MCX8"/>
<organism evidence="7 8">
    <name type="scientific">Brevifollis gellanilyticus</name>
    <dbReference type="NCBI Taxonomy" id="748831"/>
    <lineage>
        <taxon>Bacteria</taxon>
        <taxon>Pseudomonadati</taxon>
        <taxon>Verrucomicrobiota</taxon>
        <taxon>Verrucomicrobiia</taxon>
        <taxon>Verrucomicrobiales</taxon>
        <taxon>Verrucomicrobiaceae</taxon>
    </lineage>
</organism>
<feature type="transmembrane region" description="Helical" evidence="6">
    <location>
        <begin position="149"/>
        <end position="170"/>
    </location>
</feature>
<dbReference type="InterPro" id="IPR022791">
    <property type="entry name" value="L-PG_synthase/AglD"/>
</dbReference>
<evidence type="ECO:0000313" key="7">
    <source>
        <dbReference type="EMBL" id="GEP44221.1"/>
    </source>
</evidence>
<keyword evidence="4 6" id="KW-1133">Transmembrane helix</keyword>
<reference evidence="7 8" key="1">
    <citation type="submission" date="2019-07" db="EMBL/GenBank/DDBJ databases">
        <title>Whole genome shotgun sequence of Brevifollis gellanilyticus NBRC 108608.</title>
        <authorList>
            <person name="Hosoyama A."/>
            <person name="Uohara A."/>
            <person name="Ohji S."/>
            <person name="Ichikawa N."/>
        </authorList>
    </citation>
    <scope>NUCLEOTIDE SEQUENCE [LARGE SCALE GENOMIC DNA]</scope>
    <source>
        <strain evidence="7 8">NBRC 108608</strain>
    </source>
</reference>
<name>A0A512MCX8_9BACT</name>
<keyword evidence="8" id="KW-1185">Reference proteome</keyword>
<evidence type="ECO:0000256" key="2">
    <source>
        <dbReference type="ARBA" id="ARBA00022475"/>
    </source>
</evidence>
<keyword evidence="3 6" id="KW-0812">Transmembrane</keyword>
<keyword evidence="2" id="KW-1003">Cell membrane</keyword>
<evidence type="ECO:0008006" key="9">
    <source>
        <dbReference type="Google" id="ProtNLM"/>
    </source>
</evidence>
<keyword evidence="5 6" id="KW-0472">Membrane</keyword>
<feature type="transmembrane region" description="Helical" evidence="6">
    <location>
        <begin position="76"/>
        <end position="95"/>
    </location>
</feature>
<evidence type="ECO:0000256" key="4">
    <source>
        <dbReference type="ARBA" id="ARBA00022989"/>
    </source>
</evidence>
<evidence type="ECO:0000256" key="3">
    <source>
        <dbReference type="ARBA" id="ARBA00022692"/>
    </source>
</evidence>
<accession>A0A512MCX8</accession>
<evidence type="ECO:0000256" key="6">
    <source>
        <dbReference type="SAM" id="Phobius"/>
    </source>
</evidence>
<dbReference type="Proteomes" id="UP000321577">
    <property type="component" value="Unassembled WGS sequence"/>
</dbReference>
<sequence length="308" mass="33880">MRRLLPILRILAAIALLAWVLNRLRWEEIAAFEWRTIDLRWLGLAFLFGGFSVLGWAGRWWWFVRVYDLKVPFPKLLRLTFFADFFNLYFLGPLGADGVRLLHLSRDYPDRRGPILGSIILDHVGGLMGGIVLYACFSRSGVLPAAITTWADVALPIIVIVTFLGLGVIMEPSLQRMWARIPGMSRLVQAASPIFAGTFRHPWLFSGFALSALSTASAFAAYWAAAQAVGAEVSLRQMLGIMPAVDLVASLPITVSGLGVREGLLMELLGSQSGCDPVRALATSLLGFAAIGLWGLFGGFWLLCSRRK</sequence>
<dbReference type="EMBL" id="BKAG01000026">
    <property type="protein sequence ID" value="GEP44221.1"/>
    <property type="molecule type" value="Genomic_DNA"/>
</dbReference>
<evidence type="ECO:0000313" key="8">
    <source>
        <dbReference type="Proteomes" id="UP000321577"/>
    </source>
</evidence>
<feature type="transmembrane region" description="Helical" evidence="6">
    <location>
        <begin position="203"/>
        <end position="226"/>
    </location>
</feature>
<dbReference type="OrthoDB" id="5470260at2"/>